<accession>A0A7S2WN22</accession>
<dbReference type="InterPro" id="IPR009091">
    <property type="entry name" value="RCC1/BLIP-II"/>
</dbReference>
<dbReference type="Gene3D" id="2.130.10.30">
    <property type="entry name" value="Regulator of chromosome condensation 1/beta-lactamase-inhibitor protein II"/>
    <property type="match status" value="1"/>
</dbReference>
<evidence type="ECO:0000313" key="3">
    <source>
        <dbReference type="EMBL" id="CAD9697538.1"/>
    </source>
</evidence>
<gene>
    <name evidence="3" type="ORF">QSP1433_LOCUS13247</name>
</gene>
<proteinExistence type="predicted"/>
<organism evidence="3">
    <name type="scientific">Mucochytrium quahogii</name>
    <dbReference type="NCBI Taxonomy" id="96639"/>
    <lineage>
        <taxon>Eukaryota</taxon>
        <taxon>Sar</taxon>
        <taxon>Stramenopiles</taxon>
        <taxon>Bigyra</taxon>
        <taxon>Labyrinthulomycetes</taxon>
        <taxon>Thraustochytrida</taxon>
        <taxon>Thraustochytriidae</taxon>
        <taxon>Mucochytrium</taxon>
    </lineage>
</organism>
<dbReference type="PRINTS" id="PR00633">
    <property type="entry name" value="RCCNDNSATION"/>
</dbReference>
<dbReference type="Pfam" id="PF00415">
    <property type="entry name" value="RCC1"/>
    <property type="match status" value="1"/>
</dbReference>
<name>A0A7S2WN22_9STRA</name>
<keyword evidence="1" id="KW-0677">Repeat</keyword>
<dbReference type="EMBL" id="HBHK01020839">
    <property type="protein sequence ID" value="CAD9697538.1"/>
    <property type="molecule type" value="Transcribed_RNA"/>
</dbReference>
<sequence length="906" mass="101771">MAKRSKVDQLTGESHSRKQYWIGSMLETLQPLPVKSLACSGVSGAIMLLETCEVYGWMSAFKTPQKVVFPGEVTAIVQIAAGEDHFAARSKAYYHNMFTWGGNSCGQLGLGHLRDSHLPCAITSIEERVVDIACGNYYTLCFTELKTAYGWGSDAHGQLGLHKVEIEENGLNKNPAKARMRKYTTVQEAAAPELFSWHRRLDGENRGKSEELIRFQLLPSHQNVLQPKILPFFKNENDAPGSECRLDARGDHAVSWTRAEAGQNFNDFLETGKLKDMINEKKSRISDVNLRFQRVLNQWSRQTFNFENSSRVHFPSGACTSAELVMTTGALGTEEPTVSRDSALQSLENRTKAAQSALEKQLENTSILEQDYESTVSMMSDLQQETLDLQNESTAIRVQNRDIRKSLVDFASQLKSINNRIMKGIAGQMDYDTRDHLRHSIELATQDSERLSAGLRDLNLKRSAIDEKAQAVAQRQAFLAKELSKVELEKHQIETRIVLYQRVKLRRQLRLQKEYEANLRSLWALGTKTAHSIWKSHVLPADVFNIMDQQDIPPENEEEYMKMAQRAVQMSNELLEKAEMKARIELEKIRMVHSRLEVERSVVSRGGGTGMDSYNNRNSCSLSLNSSRVTMQHEGSQGVLTRVDLLESSTLMGEQKETTSHNRPLMLLTNLQYSAVVGDEIVIESVSVIVDGMGHLNEEHHVETNFGSQEIRAVVFESTENHGPGMLVKGGCSHRFRVSNGMEKTRVELVFPMPIYLFTKTARRGLGSCWVGIYVESPSGVVRVHGLPSKSYYSHTTSSEKANNIGTGLKSPASLVVSLPGNPTAEGPPRAIDLISDQNKHRSPIHMYLATKVLSTCDRCLRIIRDTIDQRRGINNLLENLPSVKEIHALNKSIKLRKKKPDPPTR</sequence>
<dbReference type="AlphaFoldDB" id="A0A7S2WN22"/>
<dbReference type="InterPro" id="IPR051709">
    <property type="entry name" value="Ub-ligase/GTPase-reg"/>
</dbReference>
<dbReference type="PANTHER" id="PTHR45622">
    <property type="entry name" value="UBIQUITIN-PROTEIN LIGASE E3A-RELATED"/>
    <property type="match status" value="1"/>
</dbReference>
<protein>
    <submittedName>
        <fullName evidence="3">Uncharacterized protein</fullName>
    </submittedName>
</protein>
<feature type="repeat" description="RCC1" evidence="2">
    <location>
        <begin position="95"/>
        <end position="145"/>
    </location>
</feature>
<evidence type="ECO:0000256" key="2">
    <source>
        <dbReference type="PROSITE-ProRule" id="PRU00235"/>
    </source>
</evidence>
<dbReference type="InterPro" id="IPR000408">
    <property type="entry name" value="Reg_chr_condens"/>
</dbReference>
<reference evidence="3" key="1">
    <citation type="submission" date="2021-01" db="EMBL/GenBank/DDBJ databases">
        <authorList>
            <person name="Corre E."/>
            <person name="Pelletier E."/>
            <person name="Niang G."/>
            <person name="Scheremetjew M."/>
            <person name="Finn R."/>
            <person name="Kale V."/>
            <person name="Holt S."/>
            <person name="Cochrane G."/>
            <person name="Meng A."/>
            <person name="Brown T."/>
            <person name="Cohen L."/>
        </authorList>
    </citation>
    <scope>NUCLEOTIDE SEQUENCE</scope>
    <source>
        <strain evidence="3">NY070348D</strain>
    </source>
</reference>
<dbReference type="SUPFAM" id="SSF50985">
    <property type="entry name" value="RCC1/BLIP-II"/>
    <property type="match status" value="1"/>
</dbReference>
<dbReference type="PROSITE" id="PS50012">
    <property type="entry name" value="RCC1_3"/>
    <property type="match status" value="1"/>
</dbReference>
<dbReference type="PANTHER" id="PTHR45622:SF70">
    <property type="entry name" value="SECRETION-REGULATING GUANINE NUCLEOTIDE EXCHANGE FACTOR"/>
    <property type="match status" value="1"/>
</dbReference>
<dbReference type="GO" id="GO:0005737">
    <property type="term" value="C:cytoplasm"/>
    <property type="evidence" value="ECO:0007669"/>
    <property type="project" value="TreeGrafter"/>
</dbReference>
<evidence type="ECO:0000256" key="1">
    <source>
        <dbReference type="ARBA" id="ARBA00022737"/>
    </source>
</evidence>